<gene>
    <name evidence="10 15" type="primary">rplV</name>
    <name evidence="15" type="ORF">ACFOUW_35485</name>
</gene>
<dbReference type="SUPFAM" id="SSF54843">
    <property type="entry name" value="Ribosomal protein L22"/>
    <property type="match status" value="1"/>
</dbReference>
<keyword evidence="7 10" id="KW-0687">Ribonucleoprotein</keyword>
<dbReference type="Proteomes" id="UP001595699">
    <property type="component" value="Unassembled WGS sequence"/>
</dbReference>
<dbReference type="InterPro" id="IPR001063">
    <property type="entry name" value="Ribosomal_uL22"/>
</dbReference>
<organism evidence="15 16">
    <name type="scientific">Tenggerimyces flavus</name>
    <dbReference type="NCBI Taxonomy" id="1708749"/>
    <lineage>
        <taxon>Bacteria</taxon>
        <taxon>Bacillati</taxon>
        <taxon>Actinomycetota</taxon>
        <taxon>Actinomycetes</taxon>
        <taxon>Propionibacteriales</taxon>
        <taxon>Nocardioidaceae</taxon>
        <taxon>Tenggerimyces</taxon>
    </lineage>
</organism>
<dbReference type="PROSITE" id="PS00464">
    <property type="entry name" value="RIBOSOMAL_L22"/>
    <property type="match status" value="1"/>
</dbReference>
<comment type="function">
    <text evidence="10 13">This protein binds specifically to 23S rRNA; its binding is stimulated by other ribosomal proteins, e.g., L4, L17, and L20. It is important during the early stages of 50S assembly. It makes multiple contacts with different domains of the 23S rRNA in the assembled 50S subunit and ribosome.</text>
</comment>
<comment type="caution">
    <text evidence="15">The sequence shown here is derived from an EMBL/GenBank/DDBJ whole genome shotgun (WGS) entry which is preliminary data.</text>
</comment>
<dbReference type="InterPro" id="IPR047867">
    <property type="entry name" value="Ribosomal_uL22_bac/org-type"/>
</dbReference>
<dbReference type="GO" id="GO:0005840">
    <property type="term" value="C:ribosome"/>
    <property type="evidence" value="ECO:0007669"/>
    <property type="project" value="UniProtKB-KW"/>
</dbReference>
<keyword evidence="6 10" id="KW-0689">Ribosomal protein</keyword>
<keyword evidence="4 10" id="KW-0699">rRNA-binding</keyword>
<evidence type="ECO:0000256" key="8">
    <source>
        <dbReference type="ARBA" id="ARBA00025084"/>
    </source>
</evidence>
<dbReference type="RefSeq" id="WP_205117600.1">
    <property type="nucleotide sequence ID" value="NZ_JAFBCM010000001.1"/>
</dbReference>
<comment type="function">
    <text evidence="8">This protein binds specifically to 23S rRNA; its binding is stimulated by other ribosomal proteins, e.g. L4, L17, and L20. It is important during the early stages of 50S assembly. It makes multiple contacts with different domains of the 23S rRNA in the assembled 50S subunit and ribosome.</text>
</comment>
<feature type="compositionally biased region" description="Basic residues" evidence="14">
    <location>
        <begin position="124"/>
        <end position="143"/>
    </location>
</feature>
<evidence type="ECO:0000256" key="1">
    <source>
        <dbReference type="ARBA" id="ARBA00003478"/>
    </source>
</evidence>
<reference evidence="16" key="1">
    <citation type="journal article" date="2019" name="Int. J. Syst. Evol. Microbiol.">
        <title>The Global Catalogue of Microorganisms (GCM) 10K type strain sequencing project: providing services to taxonomists for standard genome sequencing and annotation.</title>
        <authorList>
            <consortium name="The Broad Institute Genomics Platform"/>
            <consortium name="The Broad Institute Genome Sequencing Center for Infectious Disease"/>
            <person name="Wu L."/>
            <person name="Ma J."/>
        </authorList>
    </citation>
    <scope>NUCLEOTIDE SEQUENCE [LARGE SCALE GENOMIC DNA]</scope>
    <source>
        <strain evidence="16">CGMCC 4.7241</strain>
    </source>
</reference>
<dbReference type="InterPro" id="IPR036394">
    <property type="entry name" value="Ribosomal_uL22_sf"/>
</dbReference>
<comment type="subunit">
    <text evidence="3 10 12">Part of the 50S ribosomal subunit.</text>
</comment>
<dbReference type="NCBIfam" id="TIGR01044">
    <property type="entry name" value="rplV_bact"/>
    <property type="match status" value="1"/>
</dbReference>
<evidence type="ECO:0000256" key="5">
    <source>
        <dbReference type="ARBA" id="ARBA00022884"/>
    </source>
</evidence>
<dbReference type="Pfam" id="PF00237">
    <property type="entry name" value="Ribosomal_L22"/>
    <property type="match status" value="1"/>
</dbReference>
<feature type="region of interest" description="Disordered" evidence="14">
    <location>
        <begin position="116"/>
        <end position="143"/>
    </location>
</feature>
<evidence type="ECO:0000256" key="2">
    <source>
        <dbReference type="ARBA" id="ARBA00009451"/>
    </source>
</evidence>
<evidence type="ECO:0000256" key="11">
    <source>
        <dbReference type="RuleBase" id="RU004005"/>
    </source>
</evidence>
<evidence type="ECO:0000256" key="9">
    <source>
        <dbReference type="ARBA" id="ARBA00035207"/>
    </source>
</evidence>
<evidence type="ECO:0000256" key="14">
    <source>
        <dbReference type="SAM" id="MobiDB-lite"/>
    </source>
</evidence>
<comment type="similarity">
    <text evidence="2 10 11">Belongs to the universal ribosomal protein uL22 family.</text>
</comment>
<accession>A0ABV7YQ53</accession>
<dbReference type="PANTHER" id="PTHR13501">
    <property type="entry name" value="CHLOROPLAST 50S RIBOSOMAL PROTEIN L22-RELATED"/>
    <property type="match status" value="1"/>
</dbReference>
<evidence type="ECO:0000313" key="16">
    <source>
        <dbReference type="Proteomes" id="UP001595699"/>
    </source>
</evidence>
<evidence type="ECO:0000256" key="4">
    <source>
        <dbReference type="ARBA" id="ARBA00022730"/>
    </source>
</evidence>
<comment type="function">
    <text evidence="1 10">The globular domain of the protein is located near the polypeptide exit tunnel on the outside of the subunit, while an extended beta-hairpin is found that lines the wall of the exit tunnel in the center of the 70S ribosome.</text>
</comment>
<protein>
    <recommendedName>
        <fullName evidence="9 10">Large ribosomal subunit protein uL22</fullName>
    </recommendedName>
</protein>
<dbReference type="EMBL" id="JBHRZH010000050">
    <property type="protein sequence ID" value="MFC3766179.1"/>
    <property type="molecule type" value="Genomic_DNA"/>
</dbReference>
<proteinExistence type="inferred from homology"/>
<dbReference type="Gene3D" id="3.90.470.10">
    <property type="entry name" value="Ribosomal protein L22/L17"/>
    <property type="match status" value="1"/>
</dbReference>
<evidence type="ECO:0000256" key="13">
    <source>
        <dbReference type="RuleBase" id="RU004008"/>
    </source>
</evidence>
<name>A0ABV7YQ53_9ACTN</name>
<keyword evidence="16" id="KW-1185">Reference proteome</keyword>
<evidence type="ECO:0000256" key="10">
    <source>
        <dbReference type="HAMAP-Rule" id="MF_01331"/>
    </source>
</evidence>
<evidence type="ECO:0000256" key="6">
    <source>
        <dbReference type="ARBA" id="ARBA00022980"/>
    </source>
</evidence>
<dbReference type="InterPro" id="IPR005727">
    <property type="entry name" value="Ribosomal_uL22_bac/chlpt-type"/>
</dbReference>
<evidence type="ECO:0000313" key="15">
    <source>
        <dbReference type="EMBL" id="MFC3766179.1"/>
    </source>
</evidence>
<dbReference type="InterPro" id="IPR018260">
    <property type="entry name" value="Ribosomal_uL22_CS"/>
</dbReference>
<dbReference type="PANTHER" id="PTHR13501:SF8">
    <property type="entry name" value="LARGE RIBOSOMAL SUBUNIT PROTEIN UL22M"/>
    <property type="match status" value="1"/>
</dbReference>
<sequence>MEAPVQARAVARHVRVSPTKARRVVDLIRGLPTEDAVAILRFAPQAASEPVRKVLESAVANAEHNLQLDAGALRVAIAFVDEGGTLKRWRPRAQGRVTPIHKRGCHITVIVEPVEEPEADTKAAKKTAKKAPAKKAQANRRAR</sequence>
<dbReference type="CDD" id="cd00336">
    <property type="entry name" value="Ribosomal_L22"/>
    <property type="match status" value="1"/>
</dbReference>
<dbReference type="HAMAP" id="MF_01331_B">
    <property type="entry name" value="Ribosomal_uL22_B"/>
    <property type="match status" value="1"/>
</dbReference>
<evidence type="ECO:0000256" key="7">
    <source>
        <dbReference type="ARBA" id="ARBA00023274"/>
    </source>
</evidence>
<keyword evidence="5 10" id="KW-0694">RNA-binding</keyword>
<evidence type="ECO:0000256" key="12">
    <source>
        <dbReference type="RuleBase" id="RU004006"/>
    </source>
</evidence>
<evidence type="ECO:0000256" key="3">
    <source>
        <dbReference type="ARBA" id="ARBA00011838"/>
    </source>
</evidence>